<gene>
    <name evidence="2" type="ORF">OG327_26790</name>
</gene>
<accession>A0AAU2JVD8</accession>
<dbReference type="PROSITE" id="PS51257">
    <property type="entry name" value="PROKAR_LIPOPROTEIN"/>
    <property type="match status" value="1"/>
</dbReference>
<organism evidence="2">
    <name type="scientific">Streptomyces sp. NBC_00049</name>
    <dbReference type="NCBI Taxonomy" id="2903617"/>
    <lineage>
        <taxon>Bacteria</taxon>
        <taxon>Bacillati</taxon>
        <taxon>Actinomycetota</taxon>
        <taxon>Actinomycetes</taxon>
        <taxon>Kitasatosporales</taxon>
        <taxon>Streptomycetaceae</taxon>
        <taxon>Streptomyces</taxon>
    </lineage>
</organism>
<dbReference type="EMBL" id="CP108264">
    <property type="protein sequence ID" value="WTU76645.1"/>
    <property type="molecule type" value="Genomic_DNA"/>
</dbReference>
<evidence type="ECO:0000313" key="2">
    <source>
        <dbReference type="EMBL" id="WTU76645.1"/>
    </source>
</evidence>
<feature type="transmembrane region" description="Helical" evidence="1">
    <location>
        <begin position="56"/>
        <end position="78"/>
    </location>
</feature>
<keyword evidence="1" id="KW-1133">Transmembrane helix</keyword>
<dbReference type="AlphaFoldDB" id="A0AAU2JVD8"/>
<keyword evidence="1" id="KW-0472">Membrane</keyword>
<sequence>MTPRTATAAPSLKKRLLTLVPAVLAGLVAGCAAISLASHAREYCDAGADAGGRFELAFTLIPLTGGFAFVALIVAYLLDRQPVALQLGTVLLVLAGLTVLYFAVRGTLDGYPGDPARCGPDNVPPWWPSWLPA</sequence>
<feature type="transmembrane region" description="Helical" evidence="1">
    <location>
        <begin position="85"/>
        <end position="104"/>
    </location>
</feature>
<keyword evidence="1" id="KW-0812">Transmembrane</keyword>
<proteinExistence type="predicted"/>
<name>A0AAU2JVD8_9ACTN</name>
<reference evidence="2" key="1">
    <citation type="submission" date="2022-10" db="EMBL/GenBank/DDBJ databases">
        <title>The complete genomes of actinobacterial strains from the NBC collection.</title>
        <authorList>
            <person name="Joergensen T.S."/>
            <person name="Alvarez Arevalo M."/>
            <person name="Sterndorff E.B."/>
            <person name="Faurdal D."/>
            <person name="Vuksanovic O."/>
            <person name="Mourched A.-S."/>
            <person name="Charusanti P."/>
            <person name="Shaw S."/>
            <person name="Blin K."/>
            <person name="Weber T."/>
        </authorList>
    </citation>
    <scope>NUCLEOTIDE SEQUENCE</scope>
    <source>
        <strain evidence="2">NBC_00049</strain>
    </source>
</reference>
<protein>
    <submittedName>
        <fullName evidence="2">Uncharacterized protein</fullName>
    </submittedName>
</protein>
<evidence type="ECO:0000256" key="1">
    <source>
        <dbReference type="SAM" id="Phobius"/>
    </source>
</evidence>